<dbReference type="PROSITE" id="PS50082">
    <property type="entry name" value="WD_REPEATS_2"/>
    <property type="match status" value="1"/>
</dbReference>
<keyword evidence="1 3" id="KW-0853">WD repeat</keyword>
<evidence type="ECO:0000313" key="4">
    <source>
        <dbReference type="EMBL" id="RVW98233.1"/>
    </source>
</evidence>
<dbReference type="PANTHER" id="PTHR19918:SF43">
    <property type="entry name" value="CELL DIVISION CYCLE 20.2, COFACTOR OF APC COMPLEX-LIKE ISOFORM X2"/>
    <property type="match status" value="1"/>
</dbReference>
<dbReference type="PROSITE" id="PS00678">
    <property type="entry name" value="WD_REPEATS_1"/>
    <property type="match status" value="1"/>
</dbReference>
<comment type="caution">
    <text evidence="4">The sequence shown here is derived from an EMBL/GenBank/DDBJ whole genome shotgun (WGS) entry which is preliminary data.</text>
</comment>
<dbReference type="InterPro" id="IPR033010">
    <property type="entry name" value="Cdc20/Fizzy"/>
</dbReference>
<dbReference type="InterPro" id="IPR001680">
    <property type="entry name" value="WD40_rpt"/>
</dbReference>
<keyword evidence="4" id="KW-0132">Cell division</keyword>
<keyword evidence="4" id="KW-0131">Cell cycle</keyword>
<keyword evidence="2" id="KW-0677">Repeat</keyword>
<protein>
    <submittedName>
        <fullName evidence="4">Cell division cycle 20.2, cofactor of APC complex</fullName>
    </submittedName>
</protein>
<gene>
    <name evidence="4" type="primary">CDC20-2_1</name>
    <name evidence="4" type="ORF">CK203_031864</name>
</gene>
<dbReference type="InterPro" id="IPR015943">
    <property type="entry name" value="WD40/YVTN_repeat-like_dom_sf"/>
</dbReference>
<dbReference type="InterPro" id="IPR036322">
    <property type="entry name" value="WD40_repeat_dom_sf"/>
</dbReference>
<dbReference type="EMBL" id="QGNW01000095">
    <property type="protein sequence ID" value="RVW98233.1"/>
    <property type="molecule type" value="Genomic_DNA"/>
</dbReference>
<dbReference type="PANTHER" id="PTHR19918">
    <property type="entry name" value="CELL DIVISION CYCLE 20 CDC20 FIZZY -RELATED"/>
    <property type="match status" value="1"/>
</dbReference>
<dbReference type="GO" id="GO:0097027">
    <property type="term" value="F:ubiquitin-protein transferase activator activity"/>
    <property type="evidence" value="ECO:0007669"/>
    <property type="project" value="InterPro"/>
</dbReference>
<dbReference type="Gene3D" id="2.130.10.10">
    <property type="entry name" value="YVTN repeat-like/Quinoprotein amine dehydrogenase"/>
    <property type="match status" value="1"/>
</dbReference>
<dbReference type="Pfam" id="PF00400">
    <property type="entry name" value="WD40"/>
    <property type="match status" value="1"/>
</dbReference>
<name>A0A438INE6_VITVI</name>
<evidence type="ECO:0000256" key="3">
    <source>
        <dbReference type="PROSITE-ProRule" id="PRU00221"/>
    </source>
</evidence>
<evidence type="ECO:0000313" key="5">
    <source>
        <dbReference type="Proteomes" id="UP000288805"/>
    </source>
</evidence>
<evidence type="ECO:0000256" key="2">
    <source>
        <dbReference type="ARBA" id="ARBA00022737"/>
    </source>
</evidence>
<dbReference type="InterPro" id="IPR019775">
    <property type="entry name" value="WD40_repeat_CS"/>
</dbReference>
<proteinExistence type="predicted"/>
<dbReference type="PROSITE" id="PS50294">
    <property type="entry name" value="WD_REPEATS_REGION"/>
    <property type="match status" value="1"/>
</dbReference>
<dbReference type="Proteomes" id="UP000288805">
    <property type="component" value="Unassembled WGS sequence"/>
</dbReference>
<dbReference type="GO" id="GO:0016567">
    <property type="term" value="P:protein ubiquitination"/>
    <property type="evidence" value="ECO:0007669"/>
    <property type="project" value="UniProtKB-UniPathway"/>
</dbReference>
<dbReference type="SUPFAM" id="SSF50978">
    <property type="entry name" value="WD40 repeat-like"/>
    <property type="match status" value="1"/>
</dbReference>
<dbReference type="SMART" id="SM00320">
    <property type="entry name" value="WD40"/>
    <property type="match status" value="1"/>
</dbReference>
<dbReference type="GO" id="GO:0010997">
    <property type="term" value="F:anaphase-promoting complex binding"/>
    <property type="evidence" value="ECO:0007669"/>
    <property type="project" value="InterPro"/>
</dbReference>
<reference evidence="4 5" key="1">
    <citation type="journal article" date="2018" name="PLoS Genet.">
        <title>Population sequencing reveals clonal diversity and ancestral inbreeding in the grapevine cultivar Chardonnay.</title>
        <authorList>
            <person name="Roach M.J."/>
            <person name="Johnson D.L."/>
            <person name="Bohlmann J."/>
            <person name="van Vuuren H.J."/>
            <person name="Jones S.J."/>
            <person name="Pretorius I.S."/>
            <person name="Schmidt S.A."/>
            <person name="Borneman A.R."/>
        </authorList>
    </citation>
    <scope>NUCLEOTIDE SEQUENCE [LARGE SCALE GENOMIC DNA]</scope>
    <source>
        <strain evidence="5">cv. Chardonnay</strain>
        <tissue evidence="4">Leaf</tissue>
    </source>
</reference>
<evidence type="ECO:0000256" key="1">
    <source>
        <dbReference type="ARBA" id="ARBA00022574"/>
    </source>
</evidence>
<organism evidence="4 5">
    <name type="scientific">Vitis vinifera</name>
    <name type="common">Grape</name>
    <dbReference type="NCBI Taxonomy" id="29760"/>
    <lineage>
        <taxon>Eukaryota</taxon>
        <taxon>Viridiplantae</taxon>
        <taxon>Streptophyta</taxon>
        <taxon>Embryophyta</taxon>
        <taxon>Tracheophyta</taxon>
        <taxon>Spermatophyta</taxon>
        <taxon>Magnoliopsida</taxon>
        <taxon>eudicotyledons</taxon>
        <taxon>Gunneridae</taxon>
        <taxon>Pentapetalae</taxon>
        <taxon>rosids</taxon>
        <taxon>Vitales</taxon>
        <taxon>Vitaceae</taxon>
        <taxon>Viteae</taxon>
        <taxon>Vitis</taxon>
    </lineage>
</organism>
<feature type="repeat" description="WD" evidence="3">
    <location>
        <begin position="7"/>
        <end position="40"/>
    </location>
</feature>
<dbReference type="GO" id="GO:0051301">
    <property type="term" value="P:cell division"/>
    <property type="evidence" value="ECO:0007669"/>
    <property type="project" value="UniProtKB-KW"/>
</dbReference>
<accession>A0A438INE6</accession>
<dbReference type="UniPathway" id="UPA00143"/>
<dbReference type="AlphaFoldDB" id="A0A438INE6"/>
<sequence>MSKLGELKCHSSRVLHLSQSPDGSTVVSAGADETLRFWEVFGPPMTDSSRVSDLDSLLSFKRSLIR</sequence>